<evidence type="ECO:0000313" key="1">
    <source>
        <dbReference type="EMBL" id="OPJ80341.1"/>
    </source>
</evidence>
<name>A0A1V4K7K4_PATFA</name>
<protein>
    <submittedName>
        <fullName evidence="1">Uncharacterized protein</fullName>
    </submittedName>
</protein>
<comment type="caution">
    <text evidence="1">The sequence shown here is derived from an EMBL/GenBank/DDBJ whole genome shotgun (WGS) entry which is preliminary data.</text>
</comment>
<dbReference type="EMBL" id="LSYS01004200">
    <property type="protein sequence ID" value="OPJ80341.1"/>
    <property type="molecule type" value="Genomic_DNA"/>
</dbReference>
<gene>
    <name evidence="1" type="ORF">AV530_010678</name>
</gene>
<accession>A0A1V4K7K4</accession>
<reference evidence="1 2" key="1">
    <citation type="submission" date="2016-02" db="EMBL/GenBank/DDBJ databases">
        <title>Band-tailed pigeon sequencing and assembly.</title>
        <authorList>
            <person name="Soares A.E."/>
            <person name="Novak B.J."/>
            <person name="Rice E.S."/>
            <person name="O'Connell B."/>
            <person name="Chang D."/>
            <person name="Weber S."/>
            <person name="Shapiro B."/>
        </authorList>
    </citation>
    <scope>NUCLEOTIDE SEQUENCE [LARGE SCALE GENOMIC DNA]</scope>
    <source>
        <strain evidence="1">BTP2013</strain>
        <tissue evidence="1">Blood</tissue>
    </source>
</reference>
<proteinExistence type="predicted"/>
<organism evidence="1 2">
    <name type="scientific">Patagioenas fasciata monilis</name>
    <dbReference type="NCBI Taxonomy" id="372326"/>
    <lineage>
        <taxon>Eukaryota</taxon>
        <taxon>Metazoa</taxon>
        <taxon>Chordata</taxon>
        <taxon>Craniata</taxon>
        <taxon>Vertebrata</taxon>
        <taxon>Euteleostomi</taxon>
        <taxon>Archelosauria</taxon>
        <taxon>Archosauria</taxon>
        <taxon>Dinosauria</taxon>
        <taxon>Saurischia</taxon>
        <taxon>Theropoda</taxon>
        <taxon>Coelurosauria</taxon>
        <taxon>Aves</taxon>
        <taxon>Neognathae</taxon>
        <taxon>Neoaves</taxon>
        <taxon>Columbimorphae</taxon>
        <taxon>Columbiformes</taxon>
        <taxon>Columbidae</taxon>
        <taxon>Patagioenas</taxon>
    </lineage>
</organism>
<evidence type="ECO:0000313" key="2">
    <source>
        <dbReference type="Proteomes" id="UP000190648"/>
    </source>
</evidence>
<dbReference type="Proteomes" id="UP000190648">
    <property type="component" value="Unassembled WGS sequence"/>
</dbReference>
<dbReference type="AlphaFoldDB" id="A0A1V4K7K4"/>
<sequence length="122" mass="13662">MCPGSSLASTGLLYNGPAIALYNSTRAHCSPAAHNKKHSTQHIKNPISKELKQDRQYSLRFQAQTLLFQFQLSKWKEALQILITVTIFSPPAQAQITGIEVLRDNEKLFRIATPPEEKEAPC</sequence>
<keyword evidence="2" id="KW-1185">Reference proteome</keyword>